<dbReference type="PANTHER" id="PTHR10353:SF122">
    <property type="entry name" value="6-PHOSPHO-BETA-GLUCOSIDASE ASCB-RELATED"/>
    <property type="match status" value="1"/>
</dbReference>
<keyword evidence="1" id="KW-0326">Glycosidase</keyword>
<gene>
    <name evidence="3" type="ORF">SAMN02745906_2939</name>
</gene>
<dbReference type="PROSITE" id="PS51257">
    <property type="entry name" value="PROKAR_LIPOPROTEIN"/>
    <property type="match status" value="1"/>
</dbReference>
<protein>
    <submittedName>
        <fullName evidence="3">6-phospho-beta-glucosidase</fullName>
    </submittedName>
</protein>
<evidence type="ECO:0000256" key="1">
    <source>
        <dbReference type="ARBA" id="ARBA00023295"/>
    </source>
</evidence>
<dbReference type="InterPro" id="IPR017853">
    <property type="entry name" value="GH"/>
</dbReference>
<keyword evidence="4" id="KW-1185">Reference proteome</keyword>
<dbReference type="Proteomes" id="UP000198970">
    <property type="component" value="Chromosome I"/>
</dbReference>
<sequence length="489" mass="56768">MLKHAPNGFPIGFLWGSASAACQIEGGCSEGGKGLSVADVAMKQDKEVPRIEYKNVTKEQINAAEGYVGEELYPKRHGVDYYHRFKEDIALCAQMGFTAFRMSIAWSRLFPNGDELEPNPEGLGFYHEVFKELKKYKMEPIVTLSHFEMPLHLVTQYGGWADRKLIDMFVRYCKVCFDEYGSYVTYWINFNEMNGTRFNTFYSTGIVREDWGDKFEQATYQAAHNQFVASAKAVKYLREKWSNARMGCMVVPFTRYPGTCKPEDVMKMQHDMHLDCYFYTDIYMRGEYPGYALRYFDDHQIQLETEDRDFELIKTYTVDYLTFSYYSTSISSVEQEGWETTDGNLSQQLKNPYLEASEWGWQIDPMGLRYQLSCFADRYPGVEMMVVENGLGAQDIVEADGSIQDDYRIDYLRRHIEQIKESIRDGANVIGYTSWSSMDCISSGTSEMAKRYGFIYIDLDDNNEGTLERKPKKSFYWYKKVIETNGEKL</sequence>
<comment type="similarity">
    <text evidence="2">Belongs to the glycosyl hydrolase 1 family.</text>
</comment>
<dbReference type="EMBL" id="LT630003">
    <property type="protein sequence ID" value="SET91164.1"/>
    <property type="molecule type" value="Genomic_DNA"/>
</dbReference>
<evidence type="ECO:0000313" key="4">
    <source>
        <dbReference type="Proteomes" id="UP000198970"/>
    </source>
</evidence>
<dbReference type="Pfam" id="PF00232">
    <property type="entry name" value="Glyco_hydro_1"/>
    <property type="match status" value="1"/>
</dbReference>
<evidence type="ECO:0000313" key="3">
    <source>
        <dbReference type="EMBL" id="SET91164.1"/>
    </source>
</evidence>
<name>A0ABY1CCE1_9FIRM</name>
<proteinExistence type="inferred from homology"/>
<reference evidence="3 4" key="1">
    <citation type="submission" date="2016-10" db="EMBL/GenBank/DDBJ databases">
        <authorList>
            <person name="Varghese N."/>
            <person name="Submissions S."/>
        </authorList>
    </citation>
    <scope>NUCLEOTIDE SEQUENCE [LARGE SCALE GENOMIC DNA]</scope>
    <source>
        <strain evidence="3 4">ATCC 19403</strain>
    </source>
</reference>
<dbReference type="Gene3D" id="3.20.20.80">
    <property type="entry name" value="Glycosidases"/>
    <property type="match status" value="1"/>
</dbReference>
<organism evidence="3 4">
    <name type="scientific">Lacrimispora sphenoides JCM 1415</name>
    <dbReference type="NCBI Taxonomy" id="1297793"/>
    <lineage>
        <taxon>Bacteria</taxon>
        <taxon>Bacillati</taxon>
        <taxon>Bacillota</taxon>
        <taxon>Clostridia</taxon>
        <taxon>Lachnospirales</taxon>
        <taxon>Lachnospiraceae</taxon>
        <taxon>Lacrimispora</taxon>
    </lineage>
</organism>
<evidence type="ECO:0000256" key="2">
    <source>
        <dbReference type="RuleBase" id="RU003690"/>
    </source>
</evidence>
<keyword evidence="1" id="KW-0378">Hydrolase</keyword>
<dbReference type="InterPro" id="IPR001360">
    <property type="entry name" value="Glyco_hydro_1"/>
</dbReference>
<dbReference type="SUPFAM" id="SSF51445">
    <property type="entry name" value="(Trans)glycosidases"/>
    <property type="match status" value="1"/>
</dbReference>
<dbReference type="PRINTS" id="PR00131">
    <property type="entry name" value="GLHYDRLASE1"/>
</dbReference>
<accession>A0ABY1CCE1</accession>
<dbReference type="PANTHER" id="PTHR10353">
    <property type="entry name" value="GLYCOSYL HYDROLASE"/>
    <property type="match status" value="1"/>
</dbReference>